<reference evidence="9 10" key="1">
    <citation type="submission" date="2021-12" db="EMBL/GenBank/DDBJ databases">
        <title>Genome sequencing of bacteria with rrn-lacking chromosome and rrn-plasmid.</title>
        <authorList>
            <person name="Anda M."/>
            <person name="Iwasaki W."/>
        </authorList>
    </citation>
    <scope>NUCLEOTIDE SEQUENCE [LARGE SCALE GENOMIC DNA]</scope>
    <source>
        <strain evidence="9 10">NBRC 15940</strain>
    </source>
</reference>
<dbReference type="GO" id="GO:0004553">
    <property type="term" value="F:hydrolase activity, hydrolyzing O-glycosyl compounds"/>
    <property type="evidence" value="ECO:0007669"/>
    <property type="project" value="InterPro"/>
</dbReference>
<name>A0AAN5AN28_9BACT</name>
<feature type="site" description="Important for catalytic activity, responsible for pKa modulation of the active site Glu and correct orientation of both the proton donor and substrate" evidence="6">
    <location>
        <position position="461"/>
    </location>
</feature>
<comment type="caution">
    <text evidence="9">The sequence shown here is derived from an EMBL/GenBank/DDBJ whole genome shotgun (WGS) entry which is preliminary data.</text>
</comment>
<keyword evidence="3" id="KW-0378">Hydrolase</keyword>
<accession>A0AAN5AN28</accession>
<dbReference type="SUPFAM" id="SSF75005">
    <property type="entry name" value="Arabinanase/levansucrase/invertase"/>
    <property type="match status" value="1"/>
</dbReference>
<evidence type="ECO:0000256" key="4">
    <source>
        <dbReference type="ARBA" id="ARBA00023277"/>
    </source>
</evidence>
<dbReference type="Pfam" id="PF04616">
    <property type="entry name" value="Glyco_hydro_43"/>
    <property type="match status" value="1"/>
</dbReference>
<dbReference type="Gene3D" id="3.90.245.10">
    <property type="entry name" value="Ribonucleoside hydrolase-like"/>
    <property type="match status" value="1"/>
</dbReference>
<dbReference type="AlphaFoldDB" id="A0AAN5AN28"/>
<keyword evidence="10" id="KW-1185">Reference proteome</keyword>
<dbReference type="InterPro" id="IPR052176">
    <property type="entry name" value="Glycosyl_Hydrlase_43_Enz"/>
</dbReference>
<keyword evidence="2" id="KW-0624">Polysaccharide degradation</keyword>
<organism evidence="9 10">
    <name type="scientific">Persicobacter diffluens</name>
    <dbReference type="NCBI Taxonomy" id="981"/>
    <lineage>
        <taxon>Bacteria</taxon>
        <taxon>Pseudomonadati</taxon>
        <taxon>Bacteroidota</taxon>
        <taxon>Cytophagia</taxon>
        <taxon>Cytophagales</taxon>
        <taxon>Persicobacteraceae</taxon>
        <taxon>Persicobacter</taxon>
    </lineage>
</organism>
<dbReference type="EMBL" id="BQKE01000002">
    <property type="protein sequence ID" value="GJM62443.1"/>
    <property type="molecule type" value="Genomic_DNA"/>
</dbReference>
<evidence type="ECO:0000256" key="2">
    <source>
        <dbReference type="ARBA" id="ARBA00022651"/>
    </source>
</evidence>
<evidence type="ECO:0000256" key="7">
    <source>
        <dbReference type="SAM" id="SignalP"/>
    </source>
</evidence>
<dbReference type="RefSeq" id="WP_338237732.1">
    <property type="nucleotide sequence ID" value="NZ_BQKE01000002.1"/>
</dbReference>
<dbReference type="PANTHER" id="PTHR43772">
    <property type="entry name" value="ENDO-1,4-BETA-XYLANASE"/>
    <property type="match status" value="1"/>
</dbReference>
<keyword evidence="2" id="KW-0858">Xylan degradation</keyword>
<evidence type="ECO:0000259" key="8">
    <source>
        <dbReference type="Pfam" id="PF07632"/>
    </source>
</evidence>
<evidence type="ECO:0000313" key="10">
    <source>
        <dbReference type="Proteomes" id="UP001310022"/>
    </source>
</evidence>
<keyword evidence="4" id="KW-0119">Carbohydrate metabolism</keyword>
<sequence length="752" mass="85503">MNKFFLILLCSLFAGISWAQKPAVWIISDGGDNINDPDDISAIAGYLLMSNHFDTKGIVLASSVYSKHQETADQAAWARKTFGAAYQADLANLNATIGGYQAEIPFYESAIKGMGKNFQWQESYDLKMFASIWALFKTVEKSKEIVNVLCFGPLTEQAILVSYCLKQNRQDILRKLRFISHWTSSNYHVGNMSHPEKTHNCLGDPIACDYIKKMALDGHVEFYECGGIGQAGIVEGSTKHKTFYDQFEESHLGEIYRHGKFIGGHVDDSDDATYWVLLGNYGVGLSDLANNGLNLAKVENRNEQAFAKNADFMREELLRRSDAAAGFNPHAISVDCIVPEHGMADPHAWVQNDSLYIICGHDESWEGKGSFRMDRWEVWSTTDLKNWNYHRSIYPKDTYIGDQPNCWAGDIVERNGQYYWFFSNRNINTGVVVADHITGEYKDLLGKPLLPSDIIPGHPYDPEIYEEDGVYTIIFGSGTYYMATLAEDMMSLETEPVAIRIEDENGKALTTPDKPTLFKRKDWYYLVYGDRYAMSKNLYGPYSFKGSFLSGGHTSFFEWQGQLYVLQENHDISAFFRGASLKPVYFNEDETVRIPKNDQWFPGPGRPWKFEKSTMGWNALNGTTLYKGENRISGDISGKKAIIQSAPWLFTSTDGLSQIKIKLKNNTRANKMKVSLFTRDLSQRFWSEYTGQVDWEGEKWVEIPISAMDSDYQTYIIPLDQFEVKEKLMQLALIPAANAYDGKWEIEEVIIE</sequence>
<dbReference type="InterPro" id="IPR011483">
    <property type="entry name" value="Sde182_NH-like"/>
</dbReference>
<proteinExistence type="inferred from homology"/>
<keyword evidence="7" id="KW-0732">Signal</keyword>
<feature type="signal peptide" evidence="7">
    <location>
        <begin position="1"/>
        <end position="19"/>
    </location>
</feature>
<keyword evidence="5" id="KW-0326">Glycosidase</keyword>
<evidence type="ECO:0000313" key="9">
    <source>
        <dbReference type="EMBL" id="GJM62443.1"/>
    </source>
</evidence>
<dbReference type="Proteomes" id="UP001310022">
    <property type="component" value="Unassembled WGS sequence"/>
</dbReference>
<evidence type="ECO:0000256" key="3">
    <source>
        <dbReference type="ARBA" id="ARBA00022801"/>
    </source>
</evidence>
<gene>
    <name evidence="9" type="ORF">PEDI_29950</name>
</gene>
<dbReference type="GO" id="GO:0016799">
    <property type="term" value="F:hydrolase activity, hydrolyzing N-glycosyl compounds"/>
    <property type="evidence" value="ECO:0007669"/>
    <property type="project" value="InterPro"/>
</dbReference>
<dbReference type="InterPro" id="IPR023296">
    <property type="entry name" value="Glyco_hydro_beta-prop_sf"/>
</dbReference>
<feature type="chain" id="PRO_5042966268" description="Cellulose-binding Sde182 nucleoside hydrolase-like domain-containing protein" evidence="7">
    <location>
        <begin position="20"/>
        <end position="752"/>
    </location>
</feature>
<dbReference type="CDD" id="cd08990">
    <property type="entry name" value="GH43_AXH_like"/>
    <property type="match status" value="1"/>
</dbReference>
<feature type="domain" description="Cellulose-binding Sde182 nucleoside hydrolase-like" evidence="8">
    <location>
        <begin position="32"/>
        <end position="178"/>
    </location>
</feature>
<evidence type="ECO:0000256" key="5">
    <source>
        <dbReference type="ARBA" id="ARBA00023295"/>
    </source>
</evidence>
<dbReference type="Pfam" id="PF07632">
    <property type="entry name" value="Sde182_NH-like"/>
    <property type="match status" value="1"/>
</dbReference>
<dbReference type="GO" id="GO:0045493">
    <property type="term" value="P:xylan catabolic process"/>
    <property type="evidence" value="ECO:0007669"/>
    <property type="project" value="UniProtKB-KW"/>
</dbReference>
<evidence type="ECO:0000256" key="6">
    <source>
        <dbReference type="PIRSR" id="PIRSR606710-2"/>
    </source>
</evidence>
<dbReference type="PANTHER" id="PTHR43772:SF2">
    <property type="entry name" value="PUTATIVE (AFU_ORTHOLOGUE AFUA_2G04480)-RELATED"/>
    <property type="match status" value="1"/>
</dbReference>
<dbReference type="InterPro" id="IPR036452">
    <property type="entry name" value="Ribo_hydro-like"/>
</dbReference>
<dbReference type="Gene3D" id="2.115.10.20">
    <property type="entry name" value="Glycosyl hydrolase domain, family 43"/>
    <property type="match status" value="1"/>
</dbReference>
<comment type="similarity">
    <text evidence="1">Belongs to the glycosyl hydrolase 43 family.</text>
</comment>
<protein>
    <recommendedName>
        <fullName evidence="8">Cellulose-binding Sde182 nucleoside hydrolase-like domain-containing protein</fullName>
    </recommendedName>
</protein>
<evidence type="ECO:0000256" key="1">
    <source>
        <dbReference type="ARBA" id="ARBA00009865"/>
    </source>
</evidence>
<dbReference type="InterPro" id="IPR006710">
    <property type="entry name" value="Glyco_hydro_43"/>
</dbReference>